<evidence type="ECO:0000313" key="15">
    <source>
        <dbReference type="Proteomes" id="UP000076023"/>
    </source>
</evidence>
<dbReference type="RefSeq" id="WP_075079793.1">
    <property type="nucleotide sequence ID" value="NZ_BDCO01000002.1"/>
</dbReference>
<comment type="catalytic activity">
    <reaction evidence="10 12">
        <text>dTMP + ATP = dTDP + ADP</text>
        <dbReference type="Rhea" id="RHEA:13517"/>
        <dbReference type="ChEBI" id="CHEBI:30616"/>
        <dbReference type="ChEBI" id="CHEBI:58369"/>
        <dbReference type="ChEBI" id="CHEBI:63528"/>
        <dbReference type="ChEBI" id="CHEBI:456216"/>
        <dbReference type="EC" id="2.7.4.9"/>
    </reaction>
</comment>
<dbReference type="NCBIfam" id="TIGR00041">
    <property type="entry name" value="DTMP_kinase"/>
    <property type="match status" value="1"/>
</dbReference>
<evidence type="ECO:0000256" key="4">
    <source>
        <dbReference type="ARBA" id="ARBA00022679"/>
    </source>
</evidence>
<keyword evidence="5 12" id="KW-0545">Nucleotide biosynthesis</keyword>
<evidence type="ECO:0000256" key="9">
    <source>
        <dbReference type="ARBA" id="ARBA00029962"/>
    </source>
</evidence>
<comment type="function">
    <text evidence="11 12">Phosphorylation of dTMP to form dTDP in both de novo and salvage pathways of dTTP synthesis.</text>
</comment>
<keyword evidence="4 12" id="KW-0808">Transferase</keyword>
<dbReference type="FunCoup" id="A0A146GA66">
    <property type="interactions" value="496"/>
</dbReference>
<evidence type="ECO:0000256" key="12">
    <source>
        <dbReference type="HAMAP-Rule" id="MF_00165"/>
    </source>
</evidence>
<dbReference type="GO" id="GO:0004798">
    <property type="term" value="F:dTMP kinase activity"/>
    <property type="evidence" value="ECO:0007669"/>
    <property type="project" value="UniProtKB-UniRule"/>
</dbReference>
<dbReference type="EMBL" id="BDCO01000002">
    <property type="protein sequence ID" value="GAT34132.1"/>
    <property type="molecule type" value="Genomic_DNA"/>
</dbReference>
<evidence type="ECO:0000256" key="8">
    <source>
        <dbReference type="ARBA" id="ARBA00022840"/>
    </source>
</evidence>
<evidence type="ECO:0000256" key="3">
    <source>
        <dbReference type="ARBA" id="ARBA00017144"/>
    </source>
</evidence>
<evidence type="ECO:0000256" key="10">
    <source>
        <dbReference type="ARBA" id="ARBA00048743"/>
    </source>
</evidence>
<comment type="similarity">
    <text evidence="1 12">Belongs to the thymidylate kinase family.</text>
</comment>
<evidence type="ECO:0000256" key="6">
    <source>
        <dbReference type="ARBA" id="ARBA00022741"/>
    </source>
</evidence>
<evidence type="ECO:0000256" key="1">
    <source>
        <dbReference type="ARBA" id="ARBA00009776"/>
    </source>
</evidence>
<feature type="binding site" evidence="12">
    <location>
        <begin position="15"/>
        <end position="22"/>
    </location>
    <ligand>
        <name>ATP</name>
        <dbReference type="ChEBI" id="CHEBI:30616"/>
    </ligand>
</feature>
<keyword evidence="8 12" id="KW-0067">ATP-binding</keyword>
<feature type="domain" description="Thymidylate kinase-like" evidence="13">
    <location>
        <begin position="13"/>
        <end position="204"/>
    </location>
</feature>
<evidence type="ECO:0000256" key="5">
    <source>
        <dbReference type="ARBA" id="ARBA00022727"/>
    </source>
</evidence>
<dbReference type="Gene3D" id="3.40.50.300">
    <property type="entry name" value="P-loop containing nucleotide triphosphate hydrolases"/>
    <property type="match status" value="1"/>
</dbReference>
<dbReference type="SUPFAM" id="SSF52540">
    <property type="entry name" value="P-loop containing nucleoside triphosphate hydrolases"/>
    <property type="match status" value="1"/>
</dbReference>
<dbReference type="PANTHER" id="PTHR10344">
    <property type="entry name" value="THYMIDYLATE KINASE"/>
    <property type="match status" value="1"/>
</dbReference>
<evidence type="ECO:0000259" key="13">
    <source>
        <dbReference type="Pfam" id="PF02223"/>
    </source>
</evidence>
<dbReference type="GO" id="GO:0006235">
    <property type="term" value="P:dTTP biosynthetic process"/>
    <property type="evidence" value="ECO:0007669"/>
    <property type="project" value="UniProtKB-UniRule"/>
</dbReference>
<dbReference type="InterPro" id="IPR039430">
    <property type="entry name" value="Thymidylate_kin-like_dom"/>
</dbReference>
<name>A0A146GA66_TERSA</name>
<dbReference type="PROSITE" id="PS01331">
    <property type="entry name" value="THYMIDYLATE_KINASE"/>
    <property type="match status" value="1"/>
</dbReference>
<proteinExistence type="inferred from homology"/>
<dbReference type="Pfam" id="PF02223">
    <property type="entry name" value="Thymidylate_kin"/>
    <property type="match status" value="1"/>
</dbReference>
<dbReference type="GO" id="GO:0006233">
    <property type="term" value="P:dTDP biosynthetic process"/>
    <property type="evidence" value="ECO:0007669"/>
    <property type="project" value="InterPro"/>
</dbReference>
<gene>
    <name evidence="12" type="primary">tmk</name>
    <name evidence="14" type="ORF">TSACC_22556</name>
</gene>
<evidence type="ECO:0000313" key="14">
    <source>
        <dbReference type="EMBL" id="GAT34132.1"/>
    </source>
</evidence>
<dbReference type="PANTHER" id="PTHR10344:SF4">
    <property type="entry name" value="UMP-CMP KINASE 2, MITOCHONDRIAL"/>
    <property type="match status" value="1"/>
</dbReference>
<keyword evidence="7 12" id="KW-0418">Kinase</keyword>
<dbReference type="HAMAP" id="MF_00165">
    <property type="entry name" value="Thymidylate_kinase"/>
    <property type="match status" value="1"/>
</dbReference>
<dbReference type="CDD" id="cd01672">
    <property type="entry name" value="TMPK"/>
    <property type="match status" value="1"/>
</dbReference>
<accession>A0A146GA66</accession>
<dbReference type="InterPro" id="IPR018094">
    <property type="entry name" value="Thymidylate_kinase"/>
</dbReference>
<protein>
    <recommendedName>
        <fullName evidence="3 12">Thymidylate kinase</fullName>
        <ecNumber evidence="2 12">2.7.4.9</ecNumber>
    </recommendedName>
    <alternativeName>
        <fullName evidence="9 12">dTMP kinase</fullName>
    </alternativeName>
</protein>
<comment type="caution">
    <text evidence="14">The sequence shown here is derived from an EMBL/GenBank/DDBJ whole genome shotgun (WGS) entry which is preliminary data.</text>
</comment>
<dbReference type="InterPro" id="IPR027417">
    <property type="entry name" value="P-loop_NTPase"/>
</dbReference>
<evidence type="ECO:0000256" key="11">
    <source>
        <dbReference type="ARBA" id="ARBA00057735"/>
    </source>
</evidence>
<dbReference type="GO" id="GO:0005829">
    <property type="term" value="C:cytosol"/>
    <property type="evidence" value="ECO:0007669"/>
    <property type="project" value="TreeGrafter"/>
</dbReference>
<organism evidence="14 15">
    <name type="scientific">Terrimicrobium sacchariphilum</name>
    <dbReference type="NCBI Taxonomy" id="690879"/>
    <lineage>
        <taxon>Bacteria</taxon>
        <taxon>Pseudomonadati</taxon>
        <taxon>Verrucomicrobiota</taxon>
        <taxon>Terrimicrobiia</taxon>
        <taxon>Terrimicrobiales</taxon>
        <taxon>Terrimicrobiaceae</taxon>
        <taxon>Terrimicrobium</taxon>
    </lineage>
</organism>
<dbReference type="EC" id="2.7.4.9" evidence="2 12"/>
<evidence type="ECO:0000256" key="7">
    <source>
        <dbReference type="ARBA" id="ARBA00022777"/>
    </source>
</evidence>
<dbReference type="InParanoid" id="A0A146GA66"/>
<keyword evidence="15" id="KW-1185">Reference proteome</keyword>
<evidence type="ECO:0000256" key="2">
    <source>
        <dbReference type="ARBA" id="ARBA00012980"/>
    </source>
</evidence>
<keyword evidence="6 12" id="KW-0547">Nucleotide-binding</keyword>
<dbReference type="STRING" id="690879.TSACC_22556"/>
<dbReference type="InterPro" id="IPR018095">
    <property type="entry name" value="Thymidylate_kin_CS"/>
</dbReference>
<dbReference type="Proteomes" id="UP000076023">
    <property type="component" value="Unassembled WGS sequence"/>
</dbReference>
<dbReference type="OrthoDB" id="9774907at2"/>
<reference evidence="15" key="1">
    <citation type="journal article" date="2017" name="Genome Announc.">
        <title>Draft Genome Sequence of Terrimicrobium sacchariphilum NM-5T, a Facultative Anaerobic Soil Bacterium of the Class Spartobacteria.</title>
        <authorList>
            <person name="Qiu Y.L."/>
            <person name="Tourlousse D.M."/>
            <person name="Matsuura N."/>
            <person name="Ohashi A."/>
            <person name="Sekiguchi Y."/>
        </authorList>
    </citation>
    <scope>NUCLEOTIDE SEQUENCE [LARGE SCALE GENOMIC DNA]</scope>
    <source>
        <strain evidence="15">NM-5</strain>
    </source>
</reference>
<dbReference type="FunFam" id="3.40.50.300:FF:000225">
    <property type="entry name" value="Thymidylate kinase"/>
    <property type="match status" value="1"/>
</dbReference>
<dbReference type="GO" id="GO:0005524">
    <property type="term" value="F:ATP binding"/>
    <property type="evidence" value="ECO:0007669"/>
    <property type="project" value="UniProtKB-UniRule"/>
</dbReference>
<sequence length="221" mass="24419">MLSESQNGFFISFEGSEGCGKSTQIALLVNALRAEGRDALLVREPGGTPLGEQIRHLLKHAPEGRNMTPEAELLLFAASRAQLAREIIQPALAAGRIVISDRFLDSTTVYQGVARRIPSEAVDLINHFAAGDRLPDVTFLLDMDPVAAMERARRRNEAIDRMEQEPLDFFHAVRDGYLALAQRHSDRICVIDASQDQSTVSTSIRQELLQRCHGLFSPNGI</sequence>
<dbReference type="AlphaFoldDB" id="A0A146GA66"/>
<dbReference type="GO" id="GO:0006227">
    <property type="term" value="P:dUDP biosynthetic process"/>
    <property type="evidence" value="ECO:0007669"/>
    <property type="project" value="TreeGrafter"/>
</dbReference>